<evidence type="ECO:0000256" key="1">
    <source>
        <dbReference type="ARBA" id="ARBA00004141"/>
    </source>
</evidence>
<keyword evidence="5" id="KW-0808">Transferase</keyword>
<evidence type="ECO:0000256" key="7">
    <source>
        <dbReference type="ARBA" id="ARBA00022692"/>
    </source>
</evidence>
<dbReference type="EMBL" id="JBFCZG010000011">
    <property type="protein sequence ID" value="KAL3417314.1"/>
    <property type="molecule type" value="Genomic_DNA"/>
</dbReference>
<evidence type="ECO:0000256" key="4">
    <source>
        <dbReference type="ARBA" id="ARBA00022603"/>
    </source>
</evidence>
<reference evidence="12 13" key="1">
    <citation type="submission" date="2024-06" db="EMBL/GenBank/DDBJ databases">
        <title>Complete genome of Phlyctema vagabunda strain 19-DSS-EL-015.</title>
        <authorList>
            <person name="Fiorenzani C."/>
        </authorList>
    </citation>
    <scope>NUCLEOTIDE SEQUENCE [LARGE SCALE GENOMIC DNA]</scope>
    <source>
        <strain evidence="12 13">19-DSS-EL-015</strain>
    </source>
</reference>
<comment type="caution">
    <text evidence="12">The sequence shown here is derived from an EMBL/GenBank/DDBJ whole genome shotgun (WGS) entry which is preliminary data.</text>
</comment>
<feature type="transmembrane region" description="Helical" evidence="10">
    <location>
        <begin position="251"/>
        <end position="270"/>
    </location>
</feature>
<keyword evidence="4 10" id="KW-0489">Methyltransferase</keyword>
<dbReference type="InterPro" id="IPR025770">
    <property type="entry name" value="PPMT_MeTrfase"/>
</dbReference>
<keyword evidence="8 10" id="KW-1133">Transmembrane helix</keyword>
<keyword evidence="9 10" id="KW-0472">Membrane</keyword>
<evidence type="ECO:0000256" key="8">
    <source>
        <dbReference type="ARBA" id="ARBA00022989"/>
    </source>
</evidence>
<organism evidence="12 13">
    <name type="scientific">Phlyctema vagabunda</name>
    <dbReference type="NCBI Taxonomy" id="108571"/>
    <lineage>
        <taxon>Eukaryota</taxon>
        <taxon>Fungi</taxon>
        <taxon>Dikarya</taxon>
        <taxon>Ascomycota</taxon>
        <taxon>Pezizomycotina</taxon>
        <taxon>Leotiomycetes</taxon>
        <taxon>Helotiales</taxon>
        <taxon>Dermateaceae</taxon>
        <taxon>Phlyctema</taxon>
    </lineage>
</organism>
<dbReference type="Gene3D" id="1.20.120.1630">
    <property type="match status" value="1"/>
</dbReference>
<comment type="subcellular location">
    <subcellularLocation>
        <location evidence="10">Endoplasmic reticulum membrane</location>
        <topology evidence="10">Multi-pass membrane protein</topology>
    </subcellularLocation>
    <subcellularLocation>
        <location evidence="1">Membrane</location>
        <topology evidence="1">Multi-pass membrane protein</topology>
    </subcellularLocation>
</comment>
<evidence type="ECO:0000256" key="3">
    <source>
        <dbReference type="ARBA" id="ARBA00012151"/>
    </source>
</evidence>
<comment type="catalytic activity">
    <reaction evidence="10">
        <text>[protein]-C-terminal S-[(2E,6E)-farnesyl]-L-cysteine + S-adenosyl-L-methionine = [protein]-C-terminal S-[(2E,6E)-farnesyl]-L-cysteine methyl ester + S-adenosyl-L-homocysteine</text>
        <dbReference type="Rhea" id="RHEA:21672"/>
        <dbReference type="Rhea" id="RHEA-COMP:12125"/>
        <dbReference type="Rhea" id="RHEA-COMP:12126"/>
        <dbReference type="ChEBI" id="CHEBI:57856"/>
        <dbReference type="ChEBI" id="CHEBI:59789"/>
        <dbReference type="ChEBI" id="CHEBI:90510"/>
        <dbReference type="ChEBI" id="CHEBI:90511"/>
        <dbReference type="EC" id="2.1.1.100"/>
    </reaction>
</comment>
<dbReference type="PANTHER" id="PTHR12714:SF9">
    <property type="entry name" value="PROTEIN-S-ISOPRENYLCYSTEINE O-METHYLTRANSFERASE"/>
    <property type="match status" value="1"/>
</dbReference>
<dbReference type="PANTHER" id="PTHR12714">
    <property type="entry name" value="PROTEIN-S ISOPRENYLCYSTEINE O-METHYLTRANSFERASE"/>
    <property type="match status" value="1"/>
</dbReference>
<dbReference type="Pfam" id="PF04140">
    <property type="entry name" value="ICMT"/>
    <property type="match status" value="1"/>
</dbReference>
<dbReference type="GO" id="GO:0032259">
    <property type="term" value="P:methylation"/>
    <property type="evidence" value="ECO:0007669"/>
    <property type="project" value="UniProtKB-KW"/>
</dbReference>
<sequence length="304" mass="33093">MESSPEGVSSAHLGEHYSTLLPNQRGAAAHSTLRQLSNGGIGNGTTQQQVPGPRHEQPSINEALDVFEKQYAAGQAKSLSGIAGRAFLLGITLALAGTTTIWLLWRGETGLWRAPCFVALLALFHFLEFLTTAHYNTPAATITSFLLSSNGSAYTGAHTAALCECLLSYTFNLPNTSSLPLPLPLSLVGILLVVVGQAIRTIAMCQAGTNFNHVVQHRRNPTHRLVTDGIYAVLRHPSYFGFFWWGIGTQLVLGNVVCLLGYAAVLWKFFHARIQGEEELLCNFFGDEYTSYKKRTWVGIPLCG</sequence>
<feature type="region of interest" description="Disordered" evidence="11">
    <location>
        <begin position="36"/>
        <end position="57"/>
    </location>
</feature>
<feature type="transmembrane region" description="Helical" evidence="10">
    <location>
        <begin position="86"/>
        <end position="105"/>
    </location>
</feature>
<feature type="transmembrane region" description="Helical" evidence="10">
    <location>
        <begin position="111"/>
        <end position="130"/>
    </location>
</feature>
<keyword evidence="10" id="KW-0256">Endoplasmic reticulum</keyword>
<evidence type="ECO:0000256" key="9">
    <source>
        <dbReference type="ARBA" id="ARBA00023136"/>
    </source>
</evidence>
<keyword evidence="6 10" id="KW-0949">S-adenosyl-L-methionine</keyword>
<evidence type="ECO:0000313" key="12">
    <source>
        <dbReference type="EMBL" id="KAL3417314.1"/>
    </source>
</evidence>
<dbReference type="PROSITE" id="PS51564">
    <property type="entry name" value="SAM_ICMT"/>
    <property type="match status" value="1"/>
</dbReference>
<keyword evidence="7 10" id="KW-0812">Transmembrane</keyword>
<dbReference type="GO" id="GO:0008168">
    <property type="term" value="F:methyltransferase activity"/>
    <property type="evidence" value="ECO:0007669"/>
    <property type="project" value="UniProtKB-KW"/>
</dbReference>
<keyword evidence="13" id="KW-1185">Reference proteome</keyword>
<comment type="similarity">
    <text evidence="2 10">Belongs to the class VI-like SAM-binding methyltransferase superfamily. Isoprenylcysteine carboxyl methyltransferase family.</text>
</comment>
<evidence type="ECO:0000256" key="2">
    <source>
        <dbReference type="ARBA" id="ARBA00009140"/>
    </source>
</evidence>
<name>A0ABR4P1Y1_9HELO</name>
<evidence type="ECO:0000256" key="11">
    <source>
        <dbReference type="SAM" id="MobiDB-lite"/>
    </source>
</evidence>
<evidence type="ECO:0000256" key="10">
    <source>
        <dbReference type="RuleBase" id="RU362022"/>
    </source>
</evidence>
<evidence type="ECO:0000256" key="6">
    <source>
        <dbReference type="ARBA" id="ARBA00022691"/>
    </source>
</evidence>
<dbReference type="EC" id="2.1.1.100" evidence="3 10"/>
<evidence type="ECO:0000256" key="5">
    <source>
        <dbReference type="ARBA" id="ARBA00022679"/>
    </source>
</evidence>
<dbReference type="Proteomes" id="UP001629113">
    <property type="component" value="Unassembled WGS sequence"/>
</dbReference>
<protein>
    <recommendedName>
        <fullName evidence="3 10">Protein-S-isoprenylcysteine O-methyltransferase</fullName>
        <ecNumber evidence="3 10">2.1.1.100</ecNumber>
    </recommendedName>
</protein>
<proteinExistence type="inferred from homology"/>
<dbReference type="InterPro" id="IPR007269">
    <property type="entry name" value="ICMT_MeTrfase"/>
</dbReference>
<feature type="transmembrane region" description="Helical" evidence="10">
    <location>
        <begin position="183"/>
        <end position="204"/>
    </location>
</feature>
<evidence type="ECO:0000313" key="13">
    <source>
        <dbReference type="Proteomes" id="UP001629113"/>
    </source>
</evidence>
<accession>A0ABR4P1Y1</accession>
<gene>
    <name evidence="12" type="ORF">PVAG01_11314</name>
</gene>